<dbReference type="PANTHER" id="PTHR43157:SF31">
    <property type="entry name" value="PHOSPHATIDYLINOSITOL-GLYCAN BIOSYNTHESIS CLASS F PROTEIN"/>
    <property type="match status" value="1"/>
</dbReference>
<dbReference type="SUPFAM" id="SSF51735">
    <property type="entry name" value="NAD(P)-binding Rossmann-fold domains"/>
    <property type="match status" value="1"/>
</dbReference>
<keyword evidence="3" id="KW-1133">Transmembrane helix</keyword>
<feature type="transmembrane region" description="Helical" evidence="3">
    <location>
        <begin position="41"/>
        <end position="58"/>
    </location>
</feature>
<evidence type="ECO:0000313" key="4">
    <source>
        <dbReference type="EMBL" id="CAL8111427.1"/>
    </source>
</evidence>
<evidence type="ECO:0000256" key="3">
    <source>
        <dbReference type="SAM" id="Phobius"/>
    </source>
</evidence>
<dbReference type="EMBL" id="CAXLJM020000046">
    <property type="protein sequence ID" value="CAL8111427.1"/>
    <property type="molecule type" value="Genomic_DNA"/>
</dbReference>
<dbReference type="InterPro" id="IPR036291">
    <property type="entry name" value="NAD(P)-bd_dom_sf"/>
</dbReference>
<dbReference type="PRINTS" id="PR00081">
    <property type="entry name" value="GDHRDH"/>
</dbReference>
<evidence type="ECO:0000256" key="1">
    <source>
        <dbReference type="ARBA" id="ARBA00023002"/>
    </source>
</evidence>
<keyword evidence="3" id="KW-0812">Transmembrane</keyword>
<keyword evidence="3" id="KW-0472">Membrane</keyword>
<evidence type="ECO:0000313" key="5">
    <source>
        <dbReference type="Proteomes" id="UP001642540"/>
    </source>
</evidence>
<name>A0ABP1QT61_9HEXA</name>
<gene>
    <name evidence="4" type="ORF">ODALV1_LOCUS15028</name>
</gene>
<dbReference type="PANTHER" id="PTHR43157">
    <property type="entry name" value="PHOSPHATIDYLINOSITOL-GLYCAN BIOSYNTHESIS CLASS F PROTEIN-RELATED"/>
    <property type="match status" value="1"/>
</dbReference>
<sequence>MATGKEKEMMESRVSAAESKQRLHEKVQQPPGSWFARKVKTTWYLFYGLLIMFFRLKFIREMFSRHQRYDPSSEPRRPGEVVVITGGPRGIAYELAKKFLKLDFIVIMGARDVTTSQSRVDQIRQQGVYTGTIHLLPLNLKSLAATKEFADGVLKITSRIDFLINNAGVMMIPYECTEDGYESQFQINYLSHFLLTLLLMPAIKSTSMERDRSCRIINTTSVYNHAGSINFDDLETREVYASPKSYYDSKLCQVMFTKQLEKRLREEKANIHTYAVHPGAIPTDLWSEAGGFHSITSCFFRPFLPDVEDGADAIVYATLSSKLESKGGAYLERLRITNASSRANNVYNQEVLWSRSEFFCQALV</sequence>
<dbReference type="Proteomes" id="UP001642540">
    <property type="component" value="Unassembled WGS sequence"/>
</dbReference>
<dbReference type="InterPro" id="IPR002347">
    <property type="entry name" value="SDR_fam"/>
</dbReference>
<keyword evidence="1" id="KW-0560">Oxidoreductase</keyword>
<comment type="caution">
    <text evidence="4">The sequence shown here is derived from an EMBL/GenBank/DDBJ whole genome shotgun (WGS) entry which is preliminary data.</text>
</comment>
<dbReference type="Gene3D" id="3.40.50.720">
    <property type="entry name" value="NAD(P)-binding Rossmann-like Domain"/>
    <property type="match status" value="1"/>
</dbReference>
<proteinExistence type="predicted"/>
<accession>A0ABP1QT61</accession>
<protein>
    <submittedName>
        <fullName evidence="4">Uncharacterized protein</fullName>
    </submittedName>
</protein>
<feature type="region of interest" description="Disordered" evidence="2">
    <location>
        <begin position="1"/>
        <end position="24"/>
    </location>
</feature>
<reference evidence="4 5" key="1">
    <citation type="submission" date="2024-08" db="EMBL/GenBank/DDBJ databases">
        <authorList>
            <person name="Cucini C."/>
            <person name="Frati F."/>
        </authorList>
    </citation>
    <scope>NUCLEOTIDE SEQUENCE [LARGE SCALE GENOMIC DNA]</scope>
</reference>
<evidence type="ECO:0000256" key="2">
    <source>
        <dbReference type="SAM" id="MobiDB-lite"/>
    </source>
</evidence>
<organism evidence="4 5">
    <name type="scientific">Orchesella dallaii</name>
    <dbReference type="NCBI Taxonomy" id="48710"/>
    <lineage>
        <taxon>Eukaryota</taxon>
        <taxon>Metazoa</taxon>
        <taxon>Ecdysozoa</taxon>
        <taxon>Arthropoda</taxon>
        <taxon>Hexapoda</taxon>
        <taxon>Collembola</taxon>
        <taxon>Entomobryomorpha</taxon>
        <taxon>Entomobryoidea</taxon>
        <taxon>Orchesellidae</taxon>
        <taxon>Orchesellinae</taxon>
        <taxon>Orchesella</taxon>
    </lineage>
</organism>
<feature type="compositionally biased region" description="Basic and acidic residues" evidence="2">
    <location>
        <begin position="1"/>
        <end position="11"/>
    </location>
</feature>
<keyword evidence="5" id="KW-1185">Reference proteome</keyword>
<dbReference type="Pfam" id="PF00106">
    <property type="entry name" value="adh_short"/>
    <property type="match status" value="1"/>
</dbReference>